<dbReference type="Proteomes" id="UP001642260">
    <property type="component" value="Unassembled WGS sequence"/>
</dbReference>
<dbReference type="PANTHER" id="PTHR22504:SF0">
    <property type="entry name" value="REPRESSOR OF RNA POLYMERASE III TRANSCRIPTION MAF1 HOMOLOG"/>
    <property type="match status" value="1"/>
</dbReference>
<dbReference type="AlphaFoldDB" id="A0ABC8LRV6"/>
<gene>
    <name evidence="1" type="ORF">ERUC_LOCUS38585</name>
</gene>
<evidence type="ECO:0000313" key="1">
    <source>
        <dbReference type="EMBL" id="CAH8386102.1"/>
    </source>
</evidence>
<reference evidence="1 2" key="1">
    <citation type="submission" date="2022-03" db="EMBL/GenBank/DDBJ databases">
        <authorList>
            <person name="Macdonald S."/>
            <person name="Ahmed S."/>
            <person name="Newling K."/>
        </authorList>
    </citation>
    <scope>NUCLEOTIDE SEQUENCE [LARGE SCALE GENOMIC DNA]</scope>
</reference>
<comment type="caution">
    <text evidence="1">The sequence shown here is derived from an EMBL/GenBank/DDBJ whole genome shotgun (WGS) entry which is preliminary data.</text>
</comment>
<name>A0ABC8LRV6_ERUVS</name>
<dbReference type="InterPro" id="IPR038564">
    <property type="entry name" value="Maf1_sf"/>
</dbReference>
<dbReference type="PANTHER" id="PTHR22504">
    <property type="entry name" value="REPRESSOR OF RNA POLYMERASE III TRANSCRIPTION MAF1"/>
    <property type="match status" value="1"/>
</dbReference>
<keyword evidence="2" id="KW-1185">Reference proteome</keyword>
<organism evidence="1 2">
    <name type="scientific">Eruca vesicaria subsp. sativa</name>
    <name type="common">Garden rocket</name>
    <name type="synonym">Eruca sativa</name>
    <dbReference type="NCBI Taxonomy" id="29727"/>
    <lineage>
        <taxon>Eukaryota</taxon>
        <taxon>Viridiplantae</taxon>
        <taxon>Streptophyta</taxon>
        <taxon>Embryophyta</taxon>
        <taxon>Tracheophyta</taxon>
        <taxon>Spermatophyta</taxon>
        <taxon>Magnoliopsida</taxon>
        <taxon>eudicotyledons</taxon>
        <taxon>Gunneridae</taxon>
        <taxon>Pentapetalae</taxon>
        <taxon>rosids</taxon>
        <taxon>malvids</taxon>
        <taxon>Brassicales</taxon>
        <taxon>Brassicaceae</taxon>
        <taxon>Brassiceae</taxon>
        <taxon>Eruca</taxon>
    </lineage>
</organism>
<dbReference type="EMBL" id="CAKOAT010697376">
    <property type="protein sequence ID" value="CAH8386102.1"/>
    <property type="molecule type" value="Genomic_DNA"/>
</dbReference>
<protein>
    <submittedName>
        <fullName evidence="1">Uncharacterized protein</fullName>
    </submittedName>
</protein>
<dbReference type="InterPro" id="IPR015257">
    <property type="entry name" value="Maf1"/>
</dbReference>
<accession>A0ABC8LRV6</accession>
<dbReference type="Pfam" id="PF09174">
    <property type="entry name" value="Maf1"/>
    <property type="match status" value="1"/>
</dbReference>
<dbReference type="Gene3D" id="3.40.1000.50">
    <property type="entry name" value="Repressor of RNA polymerase III transcription Maf1"/>
    <property type="match status" value="1"/>
</dbReference>
<evidence type="ECO:0000313" key="2">
    <source>
        <dbReference type="Proteomes" id="UP001642260"/>
    </source>
</evidence>
<proteinExistence type="predicted"/>
<sequence length="213" mass="24263">MIPSSEITEAAMLREVDEEEEEERIRRQKKLEEALEAKSLCRIISAYLNYPEAAEEDLKKWERSYRKLSPAHKISTGKVGKSGHEQPAGDRLVHRLSLPALPLHLDLNVILILLLLPPPPCSPPSSIYCGLLWFQGFAVSIFSVVQEWTERNEDCSLLEAIYVALDEVAKQAECEIYVYNPNPNADPFLEGAIRSFCFLFYNGKQKRVAVTWQ</sequence>